<evidence type="ECO:0000256" key="9">
    <source>
        <dbReference type="ARBA" id="ARBA00023128"/>
    </source>
</evidence>
<feature type="domain" description="Aminoacyl-transfer RNA synthetases class-II family profile" evidence="16">
    <location>
        <begin position="176"/>
        <end position="358"/>
    </location>
</feature>
<feature type="region of interest" description="Disordered" evidence="15">
    <location>
        <begin position="44"/>
        <end position="67"/>
    </location>
</feature>
<dbReference type="PROSITE" id="PS50862">
    <property type="entry name" value="AA_TRNA_LIGASE_II"/>
    <property type="match status" value="1"/>
</dbReference>
<feature type="domain" description="FDX-ACB" evidence="17">
    <location>
        <begin position="376"/>
        <end position="467"/>
    </location>
</feature>
<dbReference type="AlphaFoldDB" id="A0AAV0AMD7"/>
<evidence type="ECO:0000256" key="2">
    <source>
        <dbReference type="ARBA" id="ARBA00008226"/>
    </source>
</evidence>
<comment type="similarity">
    <text evidence="2">Belongs to the class-II aminoacyl-tRNA synthetase family.</text>
</comment>
<keyword evidence="9" id="KW-0496">Mitochondrion</keyword>
<evidence type="ECO:0000256" key="12">
    <source>
        <dbReference type="ARBA" id="ARBA00049255"/>
    </source>
</evidence>
<evidence type="ECO:0000256" key="5">
    <source>
        <dbReference type="ARBA" id="ARBA00022741"/>
    </source>
</evidence>
<name>A0AAV0AMD7_PHAPC</name>
<accession>A0AAV0AMD7</accession>
<evidence type="ECO:0000256" key="13">
    <source>
        <dbReference type="ARBA" id="ARBA00057761"/>
    </source>
</evidence>
<comment type="caution">
    <text evidence="18">The sequence shown here is derived from an EMBL/GenBank/DDBJ whole genome shotgun (WGS) entry which is preliminary data.</text>
</comment>
<dbReference type="PANTHER" id="PTHR11538">
    <property type="entry name" value="PHENYLALANYL-TRNA SYNTHETASE"/>
    <property type="match status" value="1"/>
</dbReference>
<dbReference type="PROSITE" id="PS51447">
    <property type="entry name" value="FDX_ACB"/>
    <property type="match status" value="1"/>
</dbReference>
<dbReference type="SMART" id="SM00896">
    <property type="entry name" value="FDX-ACB"/>
    <property type="match status" value="1"/>
</dbReference>
<reference evidence="18" key="1">
    <citation type="submission" date="2022-06" db="EMBL/GenBank/DDBJ databases">
        <authorList>
            <consortium name="SYNGENTA / RWTH Aachen University"/>
        </authorList>
    </citation>
    <scope>NUCLEOTIDE SEQUENCE</scope>
</reference>
<evidence type="ECO:0000256" key="8">
    <source>
        <dbReference type="ARBA" id="ARBA00022946"/>
    </source>
</evidence>
<keyword evidence="5" id="KW-0547">Nucleotide-binding</keyword>
<sequence>MIHLGKLQMISIRRRNQTKVLEGFLRLASSQFSLCLALKIRHYSTGSDDHSKPRTGQDGKSIDIDSKSYPVDHMTNVSRSVLDRLNSNLYERKDHPLGILNRLIQKQLPDFEIVRYPSPIVSPHQNFDQLGFPADHPGRRRGDSYYINSNQMLRTHTSAHEIETFASGRQKWLITADVYRRDEIDASHFPIFHQMEGARVATTSKIEEFLTTTDSLKSHLSNQNIQIEDLTQIGPDNPYQLKHKPEHARIVAENLKATINSLIFGIFKDLDPAHQERSGLKIRWIPAYFPFTSPSYEVEVMYMGKWLEILGCGVVEQKTLDEANVPEKIGWAFGLGLERIAMVLFSIPDIRLFWSNDPRFHDQFKDQRLKRFKMFSKNPACYKDLSFWVPEGFEVNDFYEIIRAFGGSWIEEVKLIDEYVHPKSKRKSQCYRIGYRSMEKTLSNEEVNLNQVLVLDALKSQLGLEFR</sequence>
<comment type="catalytic activity">
    <reaction evidence="12">
        <text>tRNA(Phe) + L-phenylalanine + ATP = L-phenylalanyl-tRNA(Phe) + AMP + diphosphate + H(+)</text>
        <dbReference type="Rhea" id="RHEA:19413"/>
        <dbReference type="Rhea" id="RHEA-COMP:9668"/>
        <dbReference type="Rhea" id="RHEA-COMP:9699"/>
        <dbReference type="ChEBI" id="CHEBI:15378"/>
        <dbReference type="ChEBI" id="CHEBI:30616"/>
        <dbReference type="ChEBI" id="CHEBI:33019"/>
        <dbReference type="ChEBI" id="CHEBI:58095"/>
        <dbReference type="ChEBI" id="CHEBI:78442"/>
        <dbReference type="ChEBI" id="CHEBI:78531"/>
        <dbReference type="ChEBI" id="CHEBI:456215"/>
        <dbReference type="EC" id="6.1.1.20"/>
    </reaction>
</comment>
<dbReference type="InterPro" id="IPR004530">
    <property type="entry name" value="Phe-tRNA-synth_IIc_mito"/>
</dbReference>
<dbReference type="InterPro" id="IPR045864">
    <property type="entry name" value="aa-tRNA-synth_II/BPL/LPL"/>
</dbReference>
<dbReference type="GO" id="GO:0000049">
    <property type="term" value="F:tRNA binding"/>
    <property type="evidence" value="ECO:0007669"/>
    <property type="project" value="InterPro"/>
</dbReference>
<dbReference type="PANTHER" id="PTHR11538:SF41">
    <property type="entry name" value="PHENYLALANINE--TRNA LIGASE, MITOCHONDRIAL"/>
    <property type="match status" value="1"/>
</dbReference>
<dbReference type="Pfam" id="PF03147">
    <property type="entry name" value="FDX-ACB"/>
    <property type="match status" value="1"/>
</dbReference>
<dbReference type="FunFam" id="3.30.70.380:FF:000002">
    <property type="entry name" value="phenylalanine--tRNA ligase, mitochondrial"/>
    <property type="match status" value="1"/>
</dbReference>
<dbReference type="GO" id="GO:0006432">
    <property type="term" value="P:phenylalanyl-tRNA aminoacylation"/>
    <property type="evidence" value="ECO:0007669"/>
    <property type="project" value="InterPro"/>
</dbReference>
<evidence type="ECO:0000256" key="14">
    <source>
        <dbReference type="ARBA" id="ARBA00073229"/>
    </source>
</evidence>
<evidence type="ECO:0000256" key="11">
    <source>
        <dbReference type="ARBA" id="ARBA00031194"/>
    </source>
</evidence>
<comment type="function">
    <text evidence="13">Is responsible for the charging of tRNA(Phe) with phenylalanine in mitochondrial translation.</text>
</comment>
<keyword evidence="10" id="KW-0030">Aminoacyl-tRNA synthetase</keyword>
<gene>
    <name evidence="18" type="ORF">PPACK8108_LOCUS3551</name>
</gene>
<dbReference type="SUPFAM" id="SSF55681">
    <property type="entry name" value="Class II aaRS and biotin synthetases"/>
    <property type="match status" value="1"/>
</dbReference>
<evidence type="ECO:0000256" key="10">
    <source>
        <dbReference type="ARBA" id="ARBA00023146"/>
    </source>
</evidence>
<dbReference type="GO" id="GO:0004826">
    <property type="term" value="F:phenylalanine-tRNA ligase activity"/>
    <property type="evidence" value="ECO:0007669"/>
    <property type="project" value="UniProtKB-EC"/>
</dbReference>
<dbReference type="Pfam" id="PF01409">
    <property type="entry name" value="tRNA-synt_2d"/>
    <property type="match status" value="2"/>
</dbReference>
<evidence type="ECO:0000313" key="18">
    <source>
        <dbReference type="EMBL" id="CAH7668993.1"/>
    </source>
</evidence>
<dbReference type="Gene3D" id="3.30.70.380">
    <property type="entry name" value="Ferrodoxin-fold anticodon-binding domain"/>
    <property type="match status" value="1"/>
</dbReference>
<evidence type="ECO:0000313" key="19">
    <source>
        <dbReference type="Proteomes" id="UP001153365"/>
    </source>
</evidence>
<dbReference type="Proteomes" id="UP001153365">
    <property type="component" value="Unassembled WGS sequence"/>
</dbReference>
<keyword evidence="8" id="KW-0809">Transit peptide</keyword>
<comment type="subcellular location">
    <subcellularLocation>
        <location evidence="1">Mitochondrion matrix</location>
    </subcellularLocation>
</comment>
<dbReference type="GO" id="GO:0005524">
    <property type="term" value="F:ATP binding"/>
    <property type="evidence" value="ECO:0007669"/>
    <property type="project" value="UniProtKB-KW"/>
</dbReference>
<feature type="compositionally biased region" description="Basic and acidic residues" evidence="15">
    <location>
        <begin position="47"/>
        <end position="66"/>
    </location>
</feature>
<evidence type="ECO:0000256" key="3">
    <source>
        <dbReference type="ARBA" id="ARBA00012814"/>
    </source>
</evidence>
<organism evidence="18 19">
    <name type="scientific">Phakopsora pachyrhizi</name>
    <name type="common">Asian soybean rust disease fungus</name>
    <dbReference type="NCBI Taxonomy" id="170000"/>
    <lineage>
        <taxon>Eukaryota</taxon>
        <taxon>Fungi</taxon>
        <taxon>Dikarya</taxon>
        <taxon>Basidiomycota</taxon>
        <taxon>Pucciniomycotina</taxon>
        <taxon>Pucciniomycetes</taxon>
        <taxon>Pucciniales</taxon>
        <taxon>Phakopsoraceae</taxon>
        <taxon>Phakopsora</taxon>
    </lineage>
</organism>
<evidence type="ECO:0000256" key="6">
    <source>
        <dbReference type="ARBA" id="ARBA00022840"/>
    </source>
</evidence>
<keyword evidence="4" id="KW-0436">Ligase</keyword>
<protein>
    <recommendedName>
        <fullName evidence="14">Phenylalanine--tRNA ligase, mitochondrial</fullName>
        <ecNumber evidence="3">6.1.1.20</ecNumber>
    </recommendedName>
    <alternativeName>
        <fullName evidence="11">Phenylalanyl-tRNA synthetase</fullName>
    </alternativeName>
</protein>
<evidence type="ECO:0000256" key="1">
    <source>
        <dbReference type="ARBA" id="ARBA00004305"/>
    </source>
</evidence>
<evidence type="ECO:0000256" key="15">
    <source>
        <dbReference type="SAM" id="MobiDB-lite"/>
    </source>
</evidence>
<dbReference type="InterPro" id="IPR036690">
    <property type="entry name" value="Fdx_antiC-bd_sf"/>
</dbReference>
<dbReference type="Gene3D" id="3.30.930.10">
    <property type="entry name" value="Bira Bifunctional Protein, Domain 2"/>
    <property type="match status" value="1"/>
</dbReference>
<keyword evidence="7" id="KW-0648">Protein biosynthesis</keyword>
<dbReference type="InterPro" id="IPR002319">
    <property type="entry name" value="Phenylalanyl-tRNA_Synthase"/>
</dbReference>
<evidence type="ECO:0000259" key="16">
    <source>
        <dbReference type="PROSITE" id="PS50862"/>
    </source>
</evidence>
<dbReference type="InterPro" id="IPR005121">
    <property type="entry name" value="Fdx_antiC-bd"/>
</dbReference>
<dbReference type="EC" id="6.1.1.20" evidence="3"/>
<evidence type="ECO:0000259" key="17">
    <source>
        <dbReference type="PROSITE" id="PS51447"/>
    </source>
</evidence>
<dbReference type="SUPFAM" id="SSF54991">
    <property type="entry name" value="Anticodon-binding domain of PheRS"/>
    <property type="match status" value="1"/>
</dbReference>
<evidence type="ECO:0000256" key="4">
    <source>
        <dbReference type="ARBA" id="ARBA00022598"/>
    </source>
</evidence>
<dbReference type="NCBIfam" id="TIGR00469">
    <property type="entry name" value="pheS_mito"/>
    <property type="match status" value="1"/>
</dbReference>
<dbReference type="InterPro" id="IPR006195">
    <property type="entry name" value="aa-tRNA-synth_II"/>
</dbReference>
<keyword evidence="19" id="KW-1185">Reference proteome</keyword>
<dbReference type="FunFam" id="3.30.930.10:FF:000053">
    <property type="entry name" value="Phenylalanyl-tRNA synthetase mitochondrial"/>
    <property type="match status" value="1"/>
</dbReference>
<keyword evidence="6" id="KW-0067">ATP-binding</keyword>
<dbReference type="GO" id="GO:0005759">
    <property type="term" value="C:mitochondrial matrix"/>
    <property type="evidence" value="ECO:0007669"/>
    <property type="project" value="UniProtKB-SubCell"/>
</dbReference>
<evidence type="ECO:0000256" key="7">
    <source>
        <dbReference type="ARBA" id="ARBA00022917"/>
    </source>
</evidence>
<proteinExistence type="inferred from homology"/>
<dbReference type="EMBL" id="CALTRL010000634">
    <property type="protein sequence ID" value="CAH7668993.1"/>
    <property type="molecule type" value="Genomic_DNA"/>
</dbReference>